<reference evidence="2" key="2">
    <citation type="submission" date="2010-07" db="EMBL/GenBank/DDBJ databases">
        <authorList>
            <consortium name="The Broad Institute Genome Sequencing Platform"/>
            <consortium name="Broad Institute Genome Sequencing Center for Infectious Disease"/>
            <person name="Ma L.-J."/>
            <person name="Dead R."/>
            <person name="Young S."/>
            <person name="Zeng Q."/>
            <person name="Koehrsen M."/>
            <person name="Alvarado L."/>
            <person name="Berlin A."/>
            <person name="Chapman S.B."/>
            <person name="Chen Z."/>
            <person name="Freedman E."/>
            <person name="Gellesch M."/>
            <person name="Goldberg J."/>
            <person name="Griggs A."/>
            <person name="Gujja S."/>
            <person name="Heilman E.R."/>
            <person name="Heiman D."/>
            <person name="Hepburn T."/>
            <person name="Howarth C."/>
            <person name="Jen D."/>
            <person name="Larson L."/>
            <person name="Mehta T."/>
            <person name="Neiman D."/>
            <person name="Pearson M."/>
            <person name="Roberts A."/>
            <person name="Saif S."/>
            <person name="Shea T."/>
            <person name="Shenoy N."/>
            <person name="Sisk P."/>
            <person name="Stolte C."/>
            <person name="Sykes S."/>
            <person name="Walk T."/>
            <person name="White J."/>
            <person name="Yandava C."/>
            <person name="Haas B."/>
            <person name="Nusbaum C."/>
            <person name="Birren B."/>
        </authorList>
    </citation>
    <scope>NUCLEOTIDE SEQUENCE</scope>
    <source>
        <strain evidence="2">R3-111a-1</strain>
    </source>
</reference>
<reference evidence="3" key="4">
    <citation type="journal article" date="2015" name="G3 (Bethesda)">
        <title>Genome sequences of three phytopathogenic species of the Magnaporthaceae family of fungi.</title>
        <authorList>
            <person name="Okagaki L.H."/>
            <person name="Nunes C.C."/>
            <person name="Sailsbery J."/>
            <person name="Clay B."/>
            <person name="Brown D."/>
            <person name="John T."/>
            <person name="Oh Y."/>
            <person name="Young N."/>
            <person name="Fitzgerald M."/>
            <person name="Haas B.J."/>
            <person name="Zeng Q."/>
            <person name="Young S."/>
            <person name="Adiconis X."/>
            <person name="Fan L."/>
            <person name="Levin J.Z."/>
            <person name="Mitchell T.K."/>
            <person name="Okubara P.A."/>
            <person name="Farman M.L."/>
            <person name="Kohn L.M."/>
            <person name="Birren B."/>
            <person name="Ma L.-J."/>
            <person name="Dean R.A."/>
        </authorList>
    </citation>
    <scope>NUCLEOTIDE SEQUENCE</scope>
    <source>
        <strain evidence="3">R3-111a-1</strain>
    </source>
</reference>
<proteinExistence type="predicted"/>
<organism evidence="2">
    <name type="scientific">Gaeumannomyces tritici (strain R3-111a-1)</name>
    <name type="common">Wheat and barley take-all root rot fungus</name>
    <name type="synonym">Gaeumannomyces graminis var. tritici</name>
    <dbReference type="NCBI Taxonomy" id="644352"/>
    <lineage>
        <taxon>Eukaryota</taxon>
        <taxon>Fungi</taxon>
        <taxon>Dikarya</taxon>
        <taxon>Ascomycota</taxon>
        <taxon>Pezizomycotina</taxon>
        <taxon>Sordariomycetes</taxon>
        <taxon>Sordariomycetidae</taxon>
        <taxon>Magnaporthales</taxon>
        <taxon>Magnaporthaceae</taxon>
        <taxon>Gaeumannomyces</taxon>
    </lineage>
</organism>
<dbReference type="EnsemblFungi" id="EJT74969">
    <property type="protein sequence ID" value="EJT74969"/>
    <property type="gene ID" value="GGTG_08807"/>
</dbReference>
<dbReference type="RefSeq" id="XP_009224913.1">
    <property type="nucleotide sequence ID" value="XM_009226649.1"/>
</dbReference>
<reference evidence="2" key="3">
    <citation type="submission" date="2010-09" db="EMBL/GenBank/DDBJ databases">
        <title>Annotation of Gaeumannomyces graminis var. tritici R3-111a-1.</title>
        <authorList>
            <consortium name="The Broad Institute Genome Sequencing Platform"/>
            <person name="Ma L.-J."/>
            <person name="Dead R."/>
            <person name="Young S.K."/>
            <person name="Zeng Q."/>
            <person name="Gargeya S."/>
            <person name="Fitzgerald M."/>
            <person name="Haas B."/>
            <person name="Abouelleil A."/>
            <person name="Alvarado L."/>
            <person name="Arachchi H.M."/>
            <person name="Berlin A."/>
            <person name="Brown A."/>
            <person name="Chapman S.B."/>
            <person name="Chen Z."/>
            <person name="Dunbar C."/>
            <person name="Freedman E."/>
            <person name="Gearin G."/>
            <person name="Gellesch M."/>
            <person name="Goldberg J."/>
            <person name="Griggs A."/>
            <person name="Gujja S."/>
            <person name="Heiman D."/>
            <person name="Howarth C."/>
            <person name="Larson L."/>
            <person name="Lui A."/>
            <person name="MacDonald P.J.P."/>
            <person name="Mehta T."/>
            <person name="Montmayeur A."/>
            <person name="Murphy C."/>
            <person name="Neiman D."/>
            <person name="Pearson M."/>
            <person name="Priest M."/>
            <person name="Roberts A."/>
            <person name="Saif S."/>
            <person name="Shea T."/>
            <person name="Shenoy N."/>
            <person name="Sisk P."/>
            <person name="Stolte C."/>
            <person name="Sykes S."/>
            <person name="Yandava C."/>
            <person name="Wortman J."/>
            <person name="Nusbaum C."/>
            <person name="Birren B."/>
        </authorList>
    </citation>
    <scope>NUCLEOTIDE SEQUENCE</scope>
    <source>
        <strain evidence="2">R3-111a-1</strain>
    </source>
</reference>
<evidence type="ECO:0000313" key="3">
    <source>
        <dbReference type="EnsemblFungi" id="EJT74969"/>
    </source>
</evidence>
<dbReference type="HOGENOM" id="CLU_3050439_0_0_1"/>
<dbReference type="EMBL" id="GL385398">
    <property type="protein sequence ID" value="EJT74969.1"/>
    <property type="molecule type" value="Genomic_DNA"/>
</dbReference>
<dbReference type="Proteomes" id="UP000006039">
    <property type="component" value="Unassembled WGS sequence"/>
</dbReference>
<protein>
    <submittedName>
        <fullName evidence="2 3">Uncharacterized protein</fullName>
    </submittedName>
</protein>
<gene>
    <name evidence="3" type="primary">20349265</name>
    <name evidence="2" type="ORF">GGTG_08807</name>
</gene>
<feature type="compositionally biased region" description="Low complexity" evidence="1">
    <location>
        <begin position="14"/>
        <end position="26"/>
    </location>
</feature>
<feature type="region of interest" description="Disordered" evidence="1">
    <location>
        <begin position="1"/>
        <end position="27"/>
    </location>
</feature>
<dbReference type="GeneID" id="20349265"/>
<reference evidence="4" key="1">
    <citation type="submission" date="2010-07" db="EMBL/GenBank/DDBJ databases">
        <title>The genome sequence of Gaeumannomyces graminis var. tritici strain R3-111a-1.</title>
        <authorList>
            <consortium name="The Broad Institute Genome Sequencing Platform"/>
            <person name="Ma L.-J."/>
            <person name="Dead R."/>
            <person name="Young S."/>
            <person name="Zeng Q."/>
            <person name="Koehrsen M."/>
            <person name="Alvarado L."/>
            <person name="Berlin A."/>
            <person name="Chapman S.B."/>
            <person name="Chen Z."/>
            <person name="Freedman E."/>
            <person name="Gellesch M."/>
            <person name="Goldberg J."/>
            <person name="Griggs A."/>
            <person name="Gujja S."/>
            <person name="Heilman E.R."/>
            <person name="Heiman D."/>
            <person name="Hepburn T."/>
            <person name="Howarth C."/>
            <person name="Jen D."/>
            <person name="Larson L."/>
            <person name="Mehta T."/>
            <person name="Neiman D."/>
            <person name="Pearson M."/>
            <person name="Roberts A."/>
            <person name="Saif S."/>
            <person name="Shea T."/>
            <person name="Shenoy N."/>
            <person name="Sisk P."/>
            <person name="Stolte C."/>
            <person name="Sykes S."/>
            <person name="Walk T."/>
            <person name="White J."/>
            <person name="Yandava C."/>
            <person name="Haas B."/>
            <person name="Nusbaum C."/>
            <person name="Birren B."/>
        </authorList>
    </citation>
    <scope>NUCLEOTIDE SEQUENCE [LARGE SCALE GENOMIC DNA]</scope>
    <source>
        <strain evidence="4">R3-111a-1</strain>
    </source>
</reference>
<name>J3P5L7_GAET3</name>
<reference evidence="3" key="5">
    <citation type="submission" date="2018-04" db="UniProtKB">
        <authorList>
            <consortium name="EnsemblFungi"/>
        </authorList>
    </citation>
    <scope>IDENTIFICATION</scope>
    <source>
        <strain evidence="3">R3-111a-1</strain>
    </source>
</reference>
<dbReference type="VEuPathDB" id="FungiDB:GGTG_08807"/>
<evidence type="ECO:0000256" key="1">
    <source>
        <dbReference type="SAM" id="MobiDB-lite"/>
    </source>
</evidence>
<keyword evidence="4" id="KW-1185">Reference proteome</keyword>
<evidence type="ECO:0000313" key="2">
    <source>
        <dbReference type="EMBL" id="EJT74969.1"/>
    </source>
</evidence>
<dbReference type="AlphaFoldDB" id="J3P5L7"/>
<evidence type="ECO:0000313" key="4">
    <source>
        <dbReference type="Proteomes" id="UP000006039"/>
    </source>
</evidence>
<accession>J3P5L7</accession>
<sequence>MEHAALGATKHSSRMSQTTTTQTSSSGVRHQKKAALVCFDTCLSALYPLTWNEG</sequence>